<evidence type="ECO:0000256" key="6">
    <source>
        <dbReference type="ARBA" id="ARBA00023136"/>
    </source>
</evidence>
<evidence type="ECO:0000256" key="3">
    <source>
        <dbReference type="ARBA" id="ARBA00022692"/>
    </source>
</evidence>
<keyword evidence="13" id="KW-1185">Reference proteome</keyword>
<dbReference type="Gene3D" id="2.60.40.10">
    <property type="entry name" value="Immunoglobulins"/>
    <property type="match status" value="1"/>
</dbReference>
<dbReference type="Pfam" id="PF07686">
    <property type="entry name" value="V-set"/>
    <property type="match status" value="1"/>
</dbReference>
<reference evidence="12" key="2">
    <citation type="submission" date="2025-09" db="UniProtKB">
        <authorList>
            <consortium name="Ensembl"/>
        </authorList>
    </citation>
    <scope>IDENTIFICATION</scope>
</reference>
<organism evidence="12 13">
    <name type="scientific">Maylandia zebra</name>
    <name type="common">zebra mbuna</name>
    <dbReference type="NCBI Taxonomy" id="106582"/>
    <lineage>
        <taxon>Eukaryota</taxon>
        <taxon>Metazoa</taxon>
        <taxon>Chordata</taxon>
        <taxon>Craniata</taxon>
        <taxon>Vertebrata</taxon>
        <taxon>Euteleostomi</taxon>
        <taxon>Actinopterygii</taxon>
        <taxon>Neopterygii</taxon>
        <taxon>Teleostei</taxon>
        <taxon>Neoteleostei</taxon>
        <taxon>Acanthomorphata</taxon>
        <taxon>Ovalentaria</taxon>
        <taxon>Cichlomorphae</taxon>
        <taxon>Cichliformes</taxon>
        <taxon>Cichlidae</taxon>
        <taxon>African cichlids</taxon>
        <taxon>Pseudocrenilabrinae</taxon>
        <taxon>Haplochromini</taxon>
        <taxon>Maylandia</taxon>
        <taxon>Maylandia zebra complex</taxon>
    </lineage>
</organism>
<sequence length="133" mass="14804">MVYDINLLILIRHINQKSKLNGLSMSVISLSESGQDVALPCRVTNKITAVEWSRAGLGQKNVFLYQDGRFVPNNQHPSYKNRVALRGMKGGDASLILKKATTADSGTYKCLFKIAETRSWKNITINLRIPPGE</sequence>
<evidence type="ECO:0000313" key="13">
    <source>
        <dbReference type="Proteomes" id="UP000265160"/>
    </source>
</evidence>
<evidence type="ECO:0000256" key="10">
    <source>
        <dbReference type="ARBA" id="ARBA00023319"/>
    </source>
</evidence>
<dbReference type="GO" id="GO:0042130">
    <property type="term" value="P:negative regulation of T cell proliferation"/>
    <property type="evidence" value="ECO:0007669"/>
    <property type="project" value="TreeGrafter"/>
</dbReference>
<comment type="subcellular location">
    <subcellularLocation>
        <location evidence="1">Cell membrane</location>
        <topology evidence="1">Single-pass type I membrane protein</topology>
    </subcellularLocation>
</comment>
<dbReference type="PANTHER" id="PTHR25466">
    <property type="entry name" value="T-LYMPHOCYTE ACTIVATION ANTIGEN"/>
    <property type="match status" value="1"/>
</dbReference>
<dbReference type="SMART" id="SM00409">
    <property type="entry name" value="IG"/>
    <property type="match status" value="1"/>
</dbReference>
<dbReference type="GO" id="GO:0009897">
    <property type="term" value="C:external side of plasma membrane"/>
    <property type="evidence" value="ECO:0007669"/>
    <property type="project" value="TreeGrafter"/>
</dbReference>
<protein>
    <recommendedName>
        <fullName evidence="11">Ig-like domain-containing protein</fullName>
    </recommendedName>
</protein>
<proteinExistence type="predicted"/>
<dbReference type="SMART" id="SM00406">
    <property type="entry name" value="IGv"/>
    <property type="match status" value="1"/>
</dbReference>
<dbReference type="GO" id="GO:0007166">
    <property type="term" value="P:cell surface receptor signaling pathway"/>
    <property type="evidence" value="ECO:0007669"/>
    <property type="project" value="TreeGrafter"/>
</dbReference>
<evidence type="ECO:0000313" key="12">
    <source>
        <dbReference type="Ensembl" id="ENSMZEP00005031015.1"/>
    </source>
</evidence>
<evidence type="ECO:0000256" key="7">
    <source>
        <dbReference type="ARBA" id="ARBA00023157"/>
    </source>
</evidence>
<keyword evidence="5" id="KW-1133">Transmembrane helix</keyword>
<evidence type="ECO:0000256" key="1">
    <source>
        <dbReference type="ARBA" id="ARBA00004251"/>
    </source>
</evidence>
<keyword evidence="6" id="KW-0472">Membrane</keyword>
<keyword evidence="9" id="KW-0325">Glycoprotein</keyword>
<dbReference type="GO" id="GO:0071222">
    <property type="term" value="P:cellular response to lipopolysaccharide"/>
    <property type="evidence" value="ECO:0007669"/>
    <property type="project" value="TreeGrafter"/>
</dbReference>
<dbReference type="GO" id="GO:0031295">
    <property type="term" value="P:T cell costimulation"/>
    <property type="evidence" value="ECO:0007669"/>
    <property type="project" value="TreeGrafter"/>
</dbReference>
<dbReference type="GeneTree" id="ENSGT01150000287194"/>
<dbReference type="Ensembl" id="ENSMZET00005032017.1">
    <property type="protein sequence ID" value="ENSMZEP00005031015.1"/>
    <property type="gene ID" value="ENSMZEG00005023125.1"/>
</dbReference>
<evidence type="ECO:0000256" key="9">
    <source>
        <dbReference type="ARBA" id="ARBA00023180"/>
    </source>
</evidence>
<keyword evidence="2" id="KW-1003">Cell membrane</keyword>
<dbReference type="Proteomes" id="UP000265160">
    <property type="component" value="Unplaced"/>
</dbReference>
<name>A0A3P9D8H9_9CICH</name>
<dbReference type="PANTHER" id="PTHR25466:SF9">
    <property type="entry name" value="FIBRONECTIN TYPE-III DOMAIN-CONTAINING PROTEIN"/>
    <property type="match status" value="1"/>
</dbReference>
<feature type="domain" description="Ig-like" evidence="11">
    <location>
        <begin position="34"/>
        <end position="124"/>
    </location>
</feature>
<keyword evidence="3" id="KW-0812">Transmembrane</keyword>
<evidence type="ECO:0000259" key="11">
    <source>
        <dbReference type="PROSITE" id="PS50835"/>
    </source>
</evidence>
<evidence type="ECO:0000256" key="4">
    <source>
        <dbReference type="ARBA" id="ARBA00022729"/>
    </source>
</evidence>
<keyword evidence="8" id="KW-0675">Receptor</keyword>
<dbReference type="AlphaFoldDB" id="A0A3P9D8H9"/>
<evidence type="ECO:0000256" key="8">
    <source>
        <dbReference type="ARBA" id="ARBA00023170"/>
    </source>
</evidence>
<dbReference type="InterPro" id="IPR003599">
    <property type="entry name" value="Ig_sub"/>
</dbReference>
<keyword evidence="7" id="KW-1015">Disulfide bond</keyword>
<keyword evidence="4" id="KW-0732">Signal</keyword>
<dbReference type="InterPro" id="IPR013783">
    <property type="entry name" value="Ig-like_fold"/>
</dbReference>
<dbReference type="InterPro" id="IPR051713">
    <property type="entry name" value="T-cell_Activation_Regulation"/>
</dbReference>
<dbReference type="GO" id="GO:0006955">
    <property type="term" value="P:immune response"/>
    <property type="evidence" value="ECO:0007669"/>
    <property type="project" value="TreeGrafter"/>
</dbReference>
<accession>A0A3P9D8H9</accession>
<keyword evidence="10" id="KW-0393">Immunoglobulin domain</keyword>
<reference evidence="12" key="1">
    <citation type="submission" date="2025-08" db="UniProtKB">
        <authorList>
            <consortium name="Ensembl"/>
        </authorList>
    </citation>
    <scope>IDENTIFICATION</scope>
</reference>
<dbReference type="GO" id="GO:0042102">
    <property type="term" value="P:positive regulation of T cell proliferation"/>
    <property type="evidence" value="ECO:0007669"/>
    <property type="project" value="TreeGrafter"/>
</dbReference>
<dbReference type="SUPFAM" id="SSF48726">
    <property type="entry name" value="Immunoglobulin"/>
    <property type="match status" value="1"/>
</dbReference>
<dbReference type="InterPro" id="IPR013106">
    <property type="entry name" value="Ig_V-set"/>
</dbReference>
<dbReference type="PROSITE" id="PS50835">
    <property type="entry name" value="IG_LIKE"/>
    <property type="match status" value="1"/>
</dbReference>
<dbReference type="InterPro" id="IPR007110">
    <property type="entry name" value="Ig-like_dom"/>
</dbReference>
<evidence type="ECO:0000256" key="5">
    <source>
        <dbReference type="ARBA" id="ARBA00022989"/>
    </source>
</evidence>
<evidence type="ECO:0000256" key="2">
    <source>
        <dbReference type="ARBA" id="ARBA00022475"/>
    </source>
</evidence>
<dbReference type="InterPro" id="IPR036179">
    <property type="entry name" value="Ig-like_dom_sf"/>
</dbReference>